<dbReference type="InterPro" id="IPR036662">
    <property type="entry name" value="PTS_EIIA_man-typ_sf"/>
</dbReference>
<feature type="domain" description="PRD" evidence="6">
    <location>
        <begin position="814"/>
        <end position="920"/>
    </location>
</feature>
<dbReference type="InterPro" id="IPR027417">
    <property type="entry name" value="P-loop_NTPase"/>
</dbReference>
<dbReference type="InterPro" id="IPR003593">
    <property type="entry name" value="AAA+_ATPase"/>
</dbReference>
<dbReference type="PROSITE" id="PS00675">
    <property type="entry name" value="SIGMA54_INTERACT_1"/>
    <property type="match status" value="1"/>
</dbReference>
<dbReference type="PROSITE" id="PS00676">
    <property type="entry name" value="SIGMA54_INTERACT_2"/>
    <property type="match status" value="1"/>
</dbReference>
<evidence type="ECO:0000313" key="8">
    <source>
        <dbReference type="Proteomes" id="UP001147148"/>
    </source>
</evidence>
<dbReference type="Pfam" id="PF00874">
    <property type="entry name" value="PRD"/>
    <property type="match status" value="1"/>
</dbReference>
<dbReference type="InterPro" id="IPR036634">
    <property type="entry name" value="PRD_sf"/>
</dbReference>
<evidence type="ECO:0000256" key="1">
    <source>
        <dbReference type="ARBA" id="ARBA00022679"/>
    </source>
</evidence>
<organism evidence="7 8">
    <name type="scientific">Vagococcus proximus</name>
    <dbReference type="NCBI Taxonomy" id="2991417"/>
    <lineage>
        <taxon>Bacteria</taxon>
        <taxon>Bacillati</taxon>
        <taxon>Bacillota</taxon>
        <taxon>Bacilli</taxon>
        <taxon>Lactobacillales</taxon>
        <taxon>Enterococcaceae</taxon>
        <taxon>Vagococcus</taxon>
    </lineage>
</organism>
<dbReference type="PROSITE" id="PS50045">
    <property type="entry name" value="SIGMA54_INTERACT_4"/>
    <property type="match status" value="1"/>
</dbReference>
<evidence type="ECO:0000313" key="7">
    <source>
        <dbReference type="EMBL" id="MDF0480080.1"/>
    </source>
</evidence>
<sequence>MKKNDYLDYLINEGKNAKAFTSEHYKFATTQTIAAISDQKVTLVNHHLNGLFKENKLIKINSKPVFYLPVDLLKELFGKYPEKEIFSSFEEVEKACKSNSLDQLIGAKRSLSEVLRQCKVALKYPNNGLPLLLTGDTGTGKTFLVKQLYDYAKKENILPEEAPLEIFNCAEYADNPELLSSKLFGYKQGSFTGAYEDRKGIIDASDGGILFIDEVHRLSSESQEKLFYFIDEGKYKPIGENKEWSEAKVRLVFATTEEIDDFLLETFIRRIPIVTKVPSLDARGYQEKKEFLLYFFKNECKSTNRPIFISNELFHFLVRYSYTGNVGEMKNLVKSLVGNAFINLENDNDPIDISVSYLPKTMKNDAIKYMDMFSEERIEVYPDGTINDPDHHKTRNLFLKMNEKIVNYNEQLLNKKYTASEYVNNCFDKLEQLITRHKSQNLIDPKVHSSVKDTMSYISTTMFEKNQIEFSHEAQQLIGDYLELVISVNKYDDVTTAEVVQILTTLEEELSVPSSHAKLLKELLCQLLPYLSDRLSGFDSLMFTIIVTYYYNAFSIDKIQGVIICHGPTTASSLSQTANKMIGERVFHGIDMDLDVSFNEITAKLKRYLSLHETRNGTVILIDIGHTEDLRLAIQDRVEGPFAVIDNVSTKLALDVGFKIINKENISQLALKASESHYSECSVFEPEVPKEKALIISCQTGIGTANKLKDIFEENLPKSANIQLVVTDFKHLTTMKTNTTFFARYEVLGSIGTTDPKIEDVQFLGLDDIMSEEGINHLSRMFDEYLTAGEIHNLNNGLMKTLSLENLVTMLSILNPEKTIQLITEMMELWEDEFKIGIPNNLRTALYIHISCMIERVITRTYVENHTTDLTEFSKEHDYFVKVIKDGLAKFESIYHAEVDLGEIAYLHQLFSLNLNNFQY</sequence>
<feature type="domain" description="PTS EIIA type-4" evidence="5">
    <location>
        <begin position="558"/>
        <end position="681"/>
    </location>
</feature>
<dbReference type="Gene3D" id="3.40.50.510">
    <property type="entry name" value="Phosphotransferase system, mannose-type IIA component"/>
    <property type="match status" value="1"/>
</dbReference>
<dbReference type="InterPro" id="IPR011608">
    <property type="entry name" value="PRD"/>
</dbReference>
<keyword evidence="8" id="KW-1185">Reference proteome</keyword>
<dbReference type="PANTHER" id="PTHR32071">
    <property type="entry name" value="TRANSCRIPTIONAL REGULATORY PROTEIN"/>
    <property type="match status" value="1"/>
</dbReference>
<evidence type="ECO:0000256" key="3">
    <source>
        <dbReference type="ARBA" id="ARBA00022840"/>
    </source>
</evidence>
<keyword evidence="1" id="KW-0808">Transferase</keyword>
<proteinExistence type="predicted"/>
<dbReference type="SUPFAM" id="SSF53062">
    <property type="entry name" value="PTS system fructose IIA component-like"/>
    <property type="match status" value="1"/>
</dbReference>
<dbReference type="InterPro" id="IPR004701">
    <property type="entry name" value="PTS_EIIA_man-typ"/>
</dbReference>
<dbReference type="Gene3D" id="3.40.50.300">
    <property type="entry name" value="P-loop containing nucleotide triphosphate hydrolases"/>
    <property type="match status" value="1"/>
</dbReference>
<keyword evidence="2" id="KW-0547">Nucleotide-binding</keyword>
<evidence type="ECO:0000259" key="6">
    <source>
        <dbReference type="PROSITE" id="PS51372"/>
    </source>
</evidence>
<evidence type="ECO:0000256" key="2">
    <source>
        <dbReference type="ARBA" id="ARBA00022741"/>
    </source>
</evidence>
<dbReference type="InterPro" id="IPR002078">
    <property type="entry name" value="Sigma_54_int"/>
</dbReference>
<dbReference type="PROSITE" id="PS51096">
    <property type="entry name" value="PTS_EIIA_TYPE_4"/>
    <property type="match status" value="1"/>
</dbReference>
<dbReference type="Gene3D" id="1.10.8.60">
    <property type="match status" value="1"/>
</dbReference>
<dbReference type="Gene3D" id="1.10.1790.10">
    <property type="entry name" value="PRD domain"/>
    <property type="match status" value="1"/>
</dbReference>
<dbReference type="RefSeq" id="WP_275471668.1">
    <property type="nucleotide sequence ID" value="NZ_JAPDSH010000005.1"/>
</dbReference>
<dbReference type="EMBL" id="JAPDSH010000005">
    <property type="protein sequence ID" value="MDF0480080.1"/>
    <property type="molecule type" value="Genomic_DNA"/>
</dbReference>
<gene>
    <name evidence="7" type="ORF">OL233_07215</name>
</gene>
<feature type="domain" description="Sigma-54 factor interaction" evidence="4">
    <location>
        <begin position="104"/>
        <end position="338"/>
    </location>
</feature>
<dbReference type="SUPFAM" id="SSF52540">
    <property type="entry name" value="P-loop containing nucleoside triphosphate hydrolases"/>
    <property type="match status" value="1"/>
</dbReference>
<reference evidence="7" key="1">
    <citation type="submission" date="2022-10" db="EMBL/GenBank/DDBJ databases">
        <title>Vagococcus sp. isolated from poultry meat.</title>
        <authorList>
            <person name="Johansson P."/>
            <person name="Bjorkroth J."/>
        </authorList>
    </citation>
    <scope>NUCLEOTIDE SEQUENCE</scope>
    <source>
        <strain evidence="7">PNs007</strain>
    </source>
</reference>
<evidence type="ECO:0000259" key="4">
    <source>
        <dbReference type="PROSITE" id="PS50045"/>
    </source>
</evidence>
<dbReference type="SMART" id="SM00382">
    <property type="entry name" value="AAA"/>
    <property type="match status" value="1"/>
</dbReference>
<dbReference type="PROSITE" id="PS51372">
    <property type="entry name" value="PRD_2"/>
    <property type="match status" value="1"/>
</dbReference>
<dbReference type="SUPFAM" id="SSF63520">
    <property type="entry name" value="PTS-regulatory domain, PRD"/>
    <property type="match status" value="1"/>
</dbReference>
<keyword evidence="3" id="KW-0067">ATP-binding</keyword>
<dbReference type="InterPro" id="IPR025662">
    <property type="entry name" value="Sigma_54_int_dom_ATP-bd_1"/>
</dbReference>
<protein>
    <submittedName>
        <fullName evidence="7">Sigma 54-interacting transcriptional regulator</fullName>
    </submittedName>
</protein>
<dbReference type="CDD" id="cd00009">
    <property type="entry name" value="AAA"/>
    <property type="match status" value="1"/>
</dbReference>
<comment type="caution">
    <text evidence="7">The sequence shown here is derived from an EMBL/GenBank/DDBJ whole genome shotgun (WGS) entry which is preliminary data.</text>
</comment>
<name>A0ABT5X254_9ENTE</name>
<dbReference type="InterPro" id="IPR025943">
    <property type="entry name" value="Sigma_54_int_dom_ATP-bd_2"/>
</dbReference>
<dbReference type="PANTHER" id="PTHR32071:SF38">
    <property type="entry name" value="PSP OPERON TRANSCRIPTIONAL ACTIVATOR"/>
    <property type="match status" value="1"/>
</dbReference>
<accession>A0ABT5X254</accession>
<evidence type="ECO:0000259" key="5">
    <source>
        <dbReference type="PROSITE" id="PS51096"/>
    </source>
</evidence>
<dbReference type="Proteomes" id="UP001147148">
    <property type="component" value="Unassembled WGS sequence"/>
</dbReference>
<dbReference type="Pfam" id="PF00158">
    <property type="entry name" value="Sigma54_activat"/>
    <property type="match status" value="1"/>
</dbReference>